<accession>A0ABT1QNR6</accession>
<evidence type="ECO:0000313" key="4">
    <source>
        <dbReference type="Proteomes" id="UP001165498"/>
    </source>
</evidence>
<feature type="signal peptide" evidence="2">
    <location>
        <begin position="1"/>
        <end position="20"/>
    </location>
</feature>
<reference evidence="3" key="1">
    <citation type="submission" date="2022-07" db="EMBL/GenBank/DDBJ databases">
        <title>Tahibacter sp., a new gammaproteobacterium isolated from the silt sample collected at pig farm.</title>
        <authorList>
            <person name="Chen H."/>
        </authorList>
    </citation>
    <scope>NUCLEOTIDE SEQUENCE</scope>
    <source>
        <strain evidence="3">P2K</strain>
    </source>
</reference>
<organism evidence="3 4">
    <name type="scientific">Tahibacter harae</name>
    <dbReference type="NCBI Taxonomy" id="2963937"/>
    <lineage>
        <taxon>Bacteria</taxon>
        <taxon>Pseudomonadati</taxon>
        <taxon>Pseudomonadota</taxon>
        <taxon>Gammaproteobacteria</taxon>
        <taxon>Lysobacterales</taxon>
        <taxon>Rhodanobacteraceae</taxon>
        <taxon>Tahibacter</taxon>
    </lineage>
</organism>
<name>A0ABT1QNR6_9GAMM</name>
<feature type="chain" id="PRO_5046428261" evidence="2">
    <location>
        <begin position="21"/>
        <end position="80"/>
    </location>
</feature>
<proteinExistence type="predicted"/>
<sequence>MRITRVAAVLLAFAASSSFALEPQAPGNSGQQPTGLGGRIKNPQNDRPRQEEKKPQPPQQQQQSGDSRDKKQDRRERDDR</sequence>
<dbReference type="Proteomes" id="UP001165498">
    <property type="component" value="Unassembled WGS sequence"/>
</dbReference>
<feature type="compositionally biased region" description="Basic and acidic residues" evidence="1">
    <location>
        <begin position="66"/>
        <end position="80"/>
    </location>
</feature>
<gene>
    <name evidence="3" type="ORF">NM961_00420</name>
</gene>
<dbReference type="EMBL" id="JANFQO010000001">
    <property type="protein sequence ID" value="MCQ4163172.1"/>
    <property type="molecule type" value="Genomic_DNA"/>
</dbReference>
<evidence type="ECO:0000256" key="1">
    <source>
        <dbReference type="SAM" id="MobiDB-lite"/>
    </source>
</evidence>
<feature type="compositionally biased region" description="Basic and acidic residues" evidence="1">
    <location>
        <begin position="44"/>
        <end position="55"/>
    </location>
</feature>
<evidence type="ECO:0000256" key="2">
    <source>
        <dbReference type="SAM" id="SignalP"/>
    </source>
</evidence>
<dbReference type="RefSeq" id="WP_255910189.1">
    <property type="nucleotide sequence ID" value="NZ_JANFQO010000001.1"/>
</dbReference>
<keyword evidence="2" id="KW-0732">Signal</keyword>
<keyword evidence="4" id="KW-1185">Reference proteome</keyword>
<protein>
    <submittedName>
        <fullName evidence="3">Uncharacterized protein</fullName>
    </submittedName>
</protein>
<comment type="caution">
    <text evidence="3">The sequence shown here is derived from an EMBL/GenBank/DDBJ whole genome shotgun (WGS) entry which is preliminary data.</text>
</comment>
<feature type="region of interest" description="Disordered" evidence="1">
    <location>
        <begin position="18"/>
        <end position="80"/>
    </location>
</feature>
<evidence type="ECO:0000313" key="3">
    <source>
        <dbReference type="EMBL" id="MCQ4163172.1"/>
    </source>
</evidence>